<organism evidence="1 2">
    <name type="scientific">Plakobranchus ocellatus</name>
    <dbReference type="NCBI Taxonomy" id="259542"/>
    <lineage>
        <taxon>Eukaryota</taxon>
        <taxon>Metazoa</taxon>
        <taxon>Spiralia</taxon>
        <taxon>Lophotrochozoa</taxon>
        <taxon>Mollusca</taxon>
        <taxon>Gastropoda</taxon>
        <taxon>Heterobranchia</taxon>
        <taxon>Euthyneura</taxon>
        <taxon>Panpulmonata</taxon>
        <taxon>Sacoglossa</taxon>
        <taxon>Placobranchoidea</taxon>
        <taxon>Plakobranchidae</taxon>
        <taxon>Plakobranchus</taxon>
    </lineage>
</organism>
<evidence type="ECO:0000313" key="2">
    <source>
        <dbReference type="Proteomes" id="UP000735302"/>
    </source>
</evidence>
<dbReference type="EMBL" id="BLXT01005988">
    <property type="protein sequence ID" value="GFO28055.1"/>
    <property type="molecule type" value="Genomic_DNA"/>
</dbReference>
<gene>
    <name evidence="1" type="ORF">PoB_005456000</name>
</gene>
<name>A0AAV4C8R0_9GAST</name>
<dbReference type="AlphaFoldDB" id="A0AAV4C8R0"/>
<dbReference type="Proteomes" id="UP000735302">
    <property type="component" value="Unassembled WGS sequence"/>
</dbReference>
<sequence length="147" mass="16157">MRRYNEIGRKHFISPKQENGAIQRIAVAQKATRIGNRAASSEKIKGIACRRFENEKEISTGNSDLEATTDDGPVSTASLSAAEVQSSGWNERGYEILPELGSLGSKETVGDLRFDDELTGCLRGSDVNCKSWQAITPPFVLARMEEH</sequence>
<keyword evidence="2" id="KW-1185">Reference proteome</keyword>
<evidence type="ECO:0000313" key="1">
    <source>
        <dbReference type="EMBL" id="GFO28055.1"/>
    </source>
</evidence>
<proteinExistence type="predicted"/>
<comment type="caution">
    <text evidence="1">The sequence shown here is derived from an EMBL/GenBank/DDBJ whole genome shotgun (WGS) entry which is preliminary data.</text>
</comment>
<reference evidence="1 2" key="1">
    <citation type="journal article" date="2021" name="Elife">
        <title>Chloroplast acquisition without the gene transfer in kleptoplastic sea slugs, Plakobranchus ocellatus.</title>
        <authorList>
            <person name="Maeda T."/>
            <person name="Takahashi S."/>
            <person name="Yoshida T."/>
            <person name="Shimamura S."/>
            <person name="Takaki Y."/>
            <person name="Nagai Y."/>
            <person name="Toyoda A."/>
            <person name="Suzuki Y."/>
            <person name="Arimoto A."/>
            <person name="Ishii H."/>
            <person name="Satoh N."/>
            <person name="Nishiyama T."/>
            <person name="Hasebe M."/>
            <person name="Maruyama T."/>
            <person name="Minagawa J."/>
            <person name="Obokata J."/>
            <person name="Shigenobu S."/>
        </authorList>
    </citation>
    <scope>NUCLEOTIDE SEQUENCE [LARGE SCALE GENOMIC DNA]</scope>
</reference>
<accession>A0AAV4C8R0</accession>
<protein>
    <submittedName>
        <fullName evidence="1">Uncharacterized protein</fullName>
    </submittedName>
</protein>